<protein>
    <submittedName>
        <fullName evidence="1">Uncharacterized protein</fullName>
    </submittedName>
</protein>
<evidence type="ECO:0000313" key="2">
    <source>
        <dbReference type="Proteomes" id="UP000325785"/>
    </source>
</evidence>
<dbReference type="AlphaFoldDB" id="A0A5P3AC75"/>
<organism evidence="1 2">
    <name type="scientific">Roseovarius indicus</name>
    <dbReference type="NCBI Taxonomy" id="540747"/>
    <lineage>
        <taxon>Bacteria</taxon>
        <taxon>Pseudomonadati</taxon>
        <taxon>Pseudomonadota</taxon>
        <taxon>Alphaproteobacteria</taxon>
        <taxon>Rhodobacterales</taxon>
        <taxon>Roseobacteraceae</taxon>
        <taxon>Roseovarius</taxon>
    </lineage>
</organism>
<accession>A0A5P3AC75</accession>
<gene>
    <name evidence="1" type="ORF">RIdsm_02121</name>
</gene>
<dbReference type="Proteomes" id="UP000325785">
    <property type="component" value="Chromosome"/>
</dbReference>
<dbReference type="OrthoDB" id="8857574at2"/>
<dbReference type="RefSeq" id="WP_074940087.1">
    <property type="nucleotide sequence ID" value="NZ_CP031598.1"/>
</dbReference>
<reference evidence="1 2" key="1">
    <citation type="submission" date="2018-08" db="EMBL/GenBank/DDBJ databases">
        <title>Genetic Globetrotter - A new plasmid hitch-hiking vast phylogenetic and geographic distances.</title>
        <authorList>
            <person name="Vollmers J."/>
            <person name="Petersen J."/>
        </authorList>
    </citation>
    <scope>NUCLEOTIDE SEQUENCE [LARGE SCALE GENOMIC DNA]</scope>
    <source>
        <strain evidence="1 2">DSM 26383</strain>
    </source>
</reference>
<sequence>MQRKHTPWKKSRKFGDVYGGRTRPKIADNIFNRCHDLDAPEGDRDLPILLQDNPSRDFYFPISAVEAQSALRELPDYDVSGITHIWCRRLRKKEYDSCSQPLAQFVCGSGVRAIVLYPWSRDRTRTFSQVSDQSLLNEMRRLDFVVAKSKGVWSVSATEKQLRLFYINLLFHEVGHHVDWYYRHFSAANRKATEDAANQYANEKSQEALGALDRIQEFRSWDA</sequence>
<dbReference type="EMBL" id="CP031598">
    <property type="protein sequence ID" value="QEW26323.1"/>
    <property type="molecule type" value="Genomic_DNA"/>
</dbReference>
<proteinExistence type="predicted"/>
<dbReference type="KEGG" id="rid:RIdsm_02121"/>
<name>A0A5P3AC75_9RHOB</name>
<evidence type="ECO:0000313" key="1">
    <source>
        <dbReference type="EMBL" id="QEW26323.1"/>
    </source>
</evidence>